<dbReference type="GO" id="GO:0006032">
    <property type="term" value="P:chitin catabolic process"/>
    <property type="evidence" value="ECO:0007669"/>
    <property type="project" value="InterPro"/>
</dbReference>
<reference evidence="3" key="3">
    <citation type="submission" date="2020-12" db="UniProtKB">
        <authorList>
            <consortium name="EnsemblPlants"/>
        </authorList>
    </citation>
    <scope>IDENTIFICATION</scope>
</reference>
<evidence type="ECO:0000259" key="1">
    <source>
        <dbReference type="Pfam" id="PF00182"/>
    </source>
</evidence>
<evidence type="ECO:0000313" key="3">
    <source>
        <dbReference type="EnsemblPlants" id="PAC:32921449.CDS.1"/>
    </source>
</evidence>
<protein>
    <recommendedName>
        <fullName evidence="1">Glycoside hydrolase family 19 catalytic domain-containing protein</fullName>
    </recommendedName>
</protein>
<evidence type="ECO:0000313" key="4">
    <source>
        <dbReference type="Proteomes" id="UP000006727"/>
    </source>
</evidence>
<gene>
    <name evidence="2" type="ORF">PHYPA_006658</name>
</gene>
<dbReference type="Pfam" id="PF00182">
    <property type="entry name" value="Glyco_hydro_19"/>
    <property type="match status" value="1"/>
</dbReference>
<dbReference type="Gramene" id="Pp3c4_23710V3.1">
    <property type="protein sequence ID" value="PAC:32921449.CDS.1"/>
    <property type="gene ID" value="Pp3c4_23710"/>
</dbReference>
<dbReference type="SUPFAM" id="SSF53955">
    <property type="entry name" value="Lysozyme-like"/>
    <property type="match status" value="1"/>
</dbReference>
<dbReference type="InterPro" id="IPR000726">
    <property type="entry name" value="Glyco_hydro_19_cat"/>
</dbReference>
<dbReference type="EMBL" id="ABEU02000004">
    <property type="protein sequence ID" value="PNR55761.1"/>
    <property type="molecule type" value="Genomic_DNA"/>
</dbReference>
<sequence length="75" mass="8689">MKWSYGDCAITNSSCLKRISKTAVWYWMKPAMTRPFPHKIMIGKWVPTLIVFRKPGFNKTMLTILTCSHESPTKP</sequence>
<dbReference type="Gene3D" id="1.10.530.10">
    <property type="match status" value="1"/>
</dbReference>
<keyword evidence="4" id="KW-1185">Reference proteome</keyword>
<organism evidence="2">
    <name type="scientific">Physcomitrium patens</name>
    <name type="common">Spreading-leaved earth moss</name>
    <name type="synonym">Physcomitrella patens</name>
    <dbReference type="NCBI Taxonomy" id="3218"/>
    <lineage>
        <taxon>Eukaryota</taxon>
        <taxon>Viridiplantae</taxon>
        <taxon>Streptophyta</taxon>
        <taxon>Embryophyta</taxon>
        <taxon>Bryophyta</taxon>
        <taxon>Bryophytina</taxon>
        <taxon>Bryopsida</taxon>
        <taxon>Funariidae</taxon>
        <taxon>Funariales</taxon>
        <taxon>Funariaceae</taxon>
        <taxon>Physcomitrium</taxon>
    </lineage>
</organism>
<feature type="domain" description="Glycoside hydrolase family 19 catalytic" evidence="1">
    <location>
        <begin position="21"/>
        <end position="57"/>
    </location>
</feature>
<dbReference type="GO" id="GO:0016998">
    <property type="term" value="P:cell wall macromolecule catabolic process"/>
    <property type="evidence" value="ECO:0007669"/>
    <property type="project" value="InterPro"/>
</dbReference>
<reference evidence="2 4" key="1">
    <citation type="journal article" date="2008" name="Science">
        <title>The Physcomitrella genome reveals evolutionary insights into the conquest of land by plants.</title>
        <authorList>
            <person name="Rensing S."/>
            <person name="Lang D."/>
            <person name="Zimmer A."/>
            <person name="Terry A."/>
            <person name="Salamov A."/>
            <person name="Shapiro H."/>
            <person name="Nishiyama T."/>
            <person name="Perroud P.-F."/>
            <person name="Lindquist E."/>
            <person name="Kamisugi Y."/>
            <person name="Tanahashi T."/>
            <person name="Sakakibara K."/>
            <person name="Fujita T."/>
            <person name="Oishi K."/>
            <person name="Shin-I T."/>
            <person name="Kuroki Y."/>
            <person name="Toyoda A."/>
            <person name="Suzuki Y."/>
            <person name="Hashimoto A."/>
            <person name="Yamaguchi K."/>
            <person name="Sugano A."/>
            <person name="Kohara Y."/>
            <person name="Fujiyama A."/>
            <person name="Anterola A."/>
            <person name="Aoki S."/>
            <person name="Ashton N."/>
            <person name="Barbazuk W.B."/>
            <person name="Barker E."/>
            <person name="Bennetzen J."/>
            <person name="Bezanilla M."/>
            <person name="Blankenship R."/>
            <person name="Cho S.H."/>
            <person name="Dutcher S."/>
            <person name="Estelle M."/>
            <person name="Fawcett J.A."/>
            <person name="Gundlach H."/>
            <person name="Hanada K."/>
            <person name="Heyl A."/>
            <person name="Hicks K.A."/>
            <person name="Hugh J."/>
            <person name="Lohr M."/>
            <person name="Mayer K."/>
            <person name="Melkozernov A."/>
            <person name="Murata T."/>
            <person name="Nelson D."/>
            <person name="Pils B."/>
            <person name="Prigge M."/>
            <person name="Reiss B."/>
            <person name="Renner T."/>
            <person name="Rombauts S."/>
            <person name="Rushton P."/>
            <person name="Sanderfoot A."/>
            <person name="Schween G."/>
            <person name="Shiu S.-H."/>
            <person name="Stueber K."/>
            <person name="Theodoulou F.L."/>
            <person name="Tu H."/>
            <person name="Van de Peer Y."/>
            <person name="Verrier P.J."/>
            <person name="Waters E."/>
            <person name="Wood A."/>
            <person name="Yang L."/>
            <person name="Cove D."/>
            <person name="Cuming A."/>
            <person name="Hasebe M."/>
            <person name="Lucas S."/>
            <person name="Mishler D.B."/>
            <person name="Reski R."/>
            <person name="Grigoriev I."/>
            <person name="Quatrano R.S."/>
            <person name="Boore J.L."/>
        </authorList>
    </citation>
    <scope>NUCLEOTIDE SEQUENCE [LARGE SCALE GENOMIC DNA]</scope>
    <source>
        <strain evidence="3 4">cv. Gransden 2004</strain>
    </source>
</reference>
<reference evidence="2 4" key="2">
    <citation type="journal article" date="2018" name="Plant J.">
        <title>The Physcomitrella patens chromosome-scale assembly reveals moss genome structure and evolution.</title>
        <authorList>
            <person name="Lang D."/>
            <person name="Ullrich K.K."/>
            <person name="Murat F."/>
            <person name="Fuchs J."/>
            <person name="Jenkins J."/>
            <person name="Haas F.B."/>
            <person name="Piednoel M."/>
            <person name="Gundlach H."/>
            <person name="Van Bel M."/>
            <person name="Meyberg R."/>
            <person name="Vives C."/>
            <person name="Morata J."/>
            <person name="Symeonidi A."/>
            <person name="Hiss M."/>
            <person name="Muchero W."/>
            <person name="Kamisugi Y."/>
            <person name="Saleh O."/>
            <person name="Blanc G."/>
            <person name="Decker E.L."/>
            <person name="van Gessel N."/>
            <person name="Grimwood J."/>
            <person name="Hayes R.D."/>
            <person name="Graham S.W."/>
            <person name="Gunter L.E."/>
            <person name="McDaniel S.F."/>
            <person name="Hoernstein S.N.W."/>
            <person name="Larsson A."/>
            <person name="Li F.W."/>
            <person name="Perroud P.F."/>
            <person name="Phillips J."/>
            <person name="Ranjan P."/>
            <person name="Rokshar D.S."/>
            <person name="Rothfels C.J."/>
            <person name="Schneider L."/>
            <person name="Shu S."/>
            <person name="Stevenson D.W."/>
            <person name="Thummler F."/>
            <person name="Tillich M."/>
            <person name="Villarreal Aguilar J.C."/>
            <person name="Widiez T."/>
            <person name="Wong G.K."/>
            <person name="Wymore A."/>
            <person name="Zhang Y."/>
            <person name="Zimmer A.D."/>
            <person name="Quatrano R.S."/>
            <person name="Mayer K.F.X."/>
            <person name="Goodstein D."/>
            <person name="Casacuberta J.M."/>
            <person name="Vandepoele K."/>
            <person name="Reski R."/>
            <person name="Cuming A.C."/>
            <person name="Tuskan G.A."/>
            <person name="Maumus F."/>
            <person name="Salse J."/>
            <person name="Schmutz J."/>
            <person name="Rensing S.A."/>
        </authorList>
    </citation>
    <scope>NUCLEOTIDE SEQUENCE [LARGE SCALE GENOMIC DNA]</scope>
    <source>
        <strain evidence="3 4">cv. Gransden 2004</strain>
    </source>
</reference>
<dbReference type="EnsemblPlants" id="Pp3c4_23710V3.2">
    <property type="protein sequence ID" value="PAC:32921450.CDS.1"/>
    <property type="gene ID" value="Pp3c4_23710"/>
</dbReference>
<dbReference type="InterPro" id="IPR023346">
    <property type="entry name" value="Lysozyme-like_dom_sf"/>
</dbReference>
<accession>A0A2K1KPT0</accession>
<name>A0A2K1KPT0_PHYPA</name>
<dbReference type="Proteomes" id="UP000006727">
    <property type="component" value="Chromosome 4"/>
</dbReference>
<dbReference type="Gramene" id="Pp3c4_23710V3.2">
    <property type="protein sequence ID" value="PAC:32921450.CDS.1"/>
    <property type="gene ID" value="Pp3c4_23710"/>
</dbReference>
<evidence type="ECO:0000313" key="2">
    <source>
        <dbReference type="EMBL" id="PNR55761.1"/>
    </source>
</evidence>
<dbReference type="InParanoid" id="A0A2K1KPT0"/>
<dbReference type="AlphaFoldDB" id="A0A2K1KPT0"/>
<dbReference type="EnsemblPlants" id="Pp3c4_23710V3.1">
    <property type="protein sequence ID" value="PAC:32921449.CDS.1"/>
    <property type="gene ID" value="Pp3c4_23710"/>
</dbReference>
<dbReference type="GO" id="GO:0004568">
    <property type="term" value="F:chitinase activity"/>
    <property type="evidence" value="ECO:0007669"/>
    <property type="project" value="InterPro"/>
</dbReference>
<proteinExistence type="predicted"/>